<dbReference type="GO" id="GO:0019797">
    <property type="term" value="F:procollagen-proline 3-dioxygenase activity"/>
    <property type="evidence" value="ECO:0007669"/>
    <property type="project" value="UniProtKB-EC"/>
</dbReference>
<keyword evidence="8" id="KW-0408">Iron</keyword>
<dbReference type="PANTHER" id="PTHR14049:SF9">
    <property type="entry name" value="PROCOLLAGEN-PROLINE 3-DIOXYGENASE"/>
    <property type="match status" value="1"/>
</dbReference>
<dbReference type="PANTHER" id="PTHR14049">
    <property type="entry name" value="LEPRECAN 1"/>
    <property type="match status" value="1"/>
</dbReference>
<evidence type="ECO:0000259" key="9">
    <source>
        <dbReference type="PROSITE" id="PS51471"/>
    </source>
</evidence>
<proteinExistence type="predicted"/>
<evidence type="ECO:0000256" key="4">
    <source>
        <dbReference type="ARBA" id="ARBA00022723"/>
    </source>
</evidence>
<comment type="cofactor">
    <cofactor evidence="1">
        <name>L-ascorbate</name>
        <dbReference type="ChEBI" id="CHEBI:38290"/>
    </cofactor>
</comment>
<dbReference type="Gene3D" id="2.60.120.620">
    <property type="entry name" value="q2cbj1_9rhob like domain"/>
    <property type="match status" value="1"/>
</dbReference>
<dbReference type="GO" id="GO:0032963">
    <property type="term" value="P:collagen metabolic process"/>
    <property type="evidence" value="ECO:0007669"/>
    <property type="project" value="InterPro"/>
</dbReference>
<comment type="cofactor">
    <cofactor evidence="2">
        <name>Fe cation</name>
        <dbReference type="ChEBI" id="CHEBI:24875"/>
    </cofactor>
</comment>
<evidence type="ECO:0000256" key="5">
    <source>
        <dbReference type="ARBA" id="ARBA00022737"/>
    </source>
</evidence>
<evidence type="ECO:0000313" key="11">
    <source>
        <dbReference type="Proteomes" id="UP001190700"/>
    </source>
</evidence>
<evidence type="ECO:0000256" key="7">
    <source>
        <dbReference type="ARBA" id="ARBA00023002"/>
    </source>
</evidence>
<name>A0AAE0CEB9_9CHLO</name>
<evidence type="ECO:0000256" key="8">
    <source>
        <dbReference type="ARBA" id="ARBA00023004"/>
    </source>
</evidence>
<dbReference type="EMBL" id="LGRX02025194">
    <property type="protein sequence ID" value="KAK3252798.1"/>
    <property type="molecule type" value="Genomic_DNA"/>
</dbReference>
<evidence type="ECO:0000256" key="1">
    <source>
        <dbReference type="ARBA" id="ARBA00001961"/>
    </source>
</evidence>
<sequence length="374" mass="41247">MSRFTERLPAAAKAVAGPALGTRPFSFVAPQRFKASIELLPPEPCLLVPLLETRERLRDAVEENFDCQYSLHVEFTGLLSWGTGARIDWHYDSNRPYLKQRHYTAVLYLNSAGFTGGDLLFQLPGGNVQRMTPQAGRAVMYEAGACSVHAVDQVTSGERHTLAMWFTKDEEHDEDARLLGTLRSICGSEAYAAAASSQSPWRPTGCEPPESLFASTAALRRGDEGDAAAHHEGKDHAHDLRVTRLKALRLSAITSDSSEDAAIPVYLEDSMTSGGVPELHAEALHRPLYTAATLSQALLIAHFLKWRHPDILELGRAQPDRVAAIEDGSRILNHGASHFALDKWNTYMESLQRALDTLNPTWHSLGFLCTTHDN</sequence>
<keyword evidence="7" id="KW-0560">Oxidoreductase</keyword>
<accession>A0AAE0CEB9</accession>
<dbReference type="InterPro" id="IPR044862">
    <property type="entry name" value="Pro_4_hyd_alph_FE2OG_OXY"/>
</dbReference>
<keyword evidence="5" id="KW-0677">Repeat</keyword>
<dbReference type="GO" id="GO:0031418">
    <property type="term" value="F:L-ascorbic acid binding"/>
    <property type="evidence" value="ECO:0007669"/>
    <property type="project" value="InterPro"/>
</dbReference>
<evidence type="ECO:0000256" key="2">
    <source>
        <dbReference type="ARBA" id="ARBA00001962"/>
    </source>
</evidence>
<keyword evidence="11" id="KW-1185">Reference proteome</keyword>
<dbReference type="InterPro" id="IPR039575">
    <property type="entry name" value="P3H"/>
</dbReference>
<gene>
    <name evidence="10" type="ORF">CYMTET_37926</name>
</gene>
<protein>
    <recommendedName>
        <fullName evidence="3">procollagen-proline 3-dioxygenase</fullName>
        <ecNumber evidence="3">1.14.11.7</ecNumber>
    </recommendedName>
</protein>
<dbReference type="Pfam" id="PF13640">
    <property type="entry name" value="2OG-FeII_Oxy_3"/>
    <property type="match status" value="1"/>
</dbReference>
<keyword evidence="4" id="KW-0479">Metal-binding</keyword>
<dbReference type="EC" id="1.14.11.7" evidence="3"/>
<dbReference type="InterPro" id="IPR005123">
    <property type="entry name" value="Oxoglu/Fe-dep_dioxygenase_dom"/>
</dbReference>
<dbReference type="PROSITE" id="PS51471">
    <property type="entry name" value="FE2OG_OXY"/>
    <property type="match status" value="1"/>
</dbReference>
<comment type="caution">
    <text evidence="10">The sequence shown here is derived from an EMBL/GenBank/DDBJ whole genome shotgun (WGS) entry which is preliminary data.</text>
</comment>
<dbReference type="SMART" id="SM00702">
    <property type="entry name" value="P4Hc"/>
    <property type="match status" value="1"/>
</dbReference>
<evidence type="ECO:0000313" key="10">
    <source>
        <dbReference type="EMBL" id="KAK3252798.1"/>
    </source>
</evidence>
<keyword evidence="6" id="KW-0223">Dioxygenase</keyword>
<dbReference type="InterPro" id="IPR006620">
    <property type="entry name" value="Pro_4_hyd_alph"/>
</dbReference>
<dbReference type="AlphaFoldDB" id="A0AAE0CEB9"/>
<feature type="domain" description="Fe2OG dioxygenase" evidence="9">
    <location>
        <begin position="72"/>
        <end position="168"/>
    </location>
</feature>
<evidence type="ECO:0000256" key="6">
    <source>
        <dbReference type="ARBA" id="ARBA00022964"/>
    </source>
</evidence>
<organism evidence="10 11">
    <name type="scientific">Cymbomonas tetramitiformis</name>
    <dbReference type="NCBI Taxonomy" id="36881"/>
    <lineage>
        <taxon>Eukaryota</taxon>
        <taxon>Viridiplantae</taxon>
        <taxon>Chlorophyta</taxon>
        <taxon>Pyramimonadophyceae</taxon>
        <taxon>Pyramimonadales</taxon>
        <taxon>Pyramimonadaceae</taxon>
        <taxon>Cymbomonas</taxon>
    </lineage>
</organism>
<reference evidence="10 11" key="1">
    <citation type="journal article" date="2015" name="Genome Biol. Evol.">
        <title>Comparative Genomics of a Bacterivorous Green Alga Reveals Evolutionary Causalities and Consequences of Phago-Mixotrophic Mode of Nutrition.</title>
        <authorList>
            <person name="Burns J.A."/>
            <person name="Paasch A."/>
            <person name="Narechania A."/>
            <person name="Kim E."/>
        </authorList>
    </citation>
    <scope>NUCLEOTIDE SEQUENCE [LARGE SCALE GENOMIC DNA]</scope>
    <source>
        <strain evidence="10 11">PLY_AMNH</strain>
    </source>
</reference>
<evidence type="ECO:0000256" key="3">
    <source>
        <dbReference type="ARBA" id="ARBA00012262"/>
    </source>
</evidence>
<dbReference type="Proteomes" id="UP001190700">
    <property type="component" value="Unassembled WGS sequence"/>
</dbReference>
<dbReference type="GO" id="GO:0005506">
    <property type="term" value="F:iron ion binding"/>
    <property type="evidence" value="ECO:0007669"/>
    <property type="project" value="InterPro"/>
</dbReference>